<organism evidence="7 8">
    <name type="scientific">Cerasicoccus arenae</name>
    <dbReference type="NCBI Taxonomy" id="424488"/>
    <lineage>
        <taxon>Bacteria</taxon>
        <taxon>Pseudomonadati</taxon>
        <taxon>Verrucomicrobiota</taxon>
        <taxon>Opitutia</taxon>
        <taxon>Puniceicoccales</taxon>
        <taxon>Cerasicoccaceae</taxon>
        <taxon>Cerasicoccus</taxon>
    </lineage>
</organism>
<accession>A0A8J3DF76</accession>
<evidence type="ECO:0000313" key="7">
    <source>
        <dbReference type="EMBL" id="GHB93880.1"/>
    </source>
</evidence>
<proteinExistence type="inferred from homology"/>
<comment type="catalytic activity">
    <reaction evidence="1">
        <text>chorismate = isochorismate</text>
        <dbReference type="Rhea" id="RHEA:18985"/>
        <dbReference type="ChEBI" id="CHEBI:29748"/>
        <dbReference type="ChEBI" id="CHEBI:29780"/>
        <dbReference type="EC" id="5.4.4.2"/>
    </reaction>
</comment>
<comment type="similarity">
    <text evidence="2">Belongs to the isochorismate synthase family.</text>
</comment>
<dbReference type="InterPro" id="IPR019999">
    <property type="entry name" value="Anth_synth_I-like"/>
</dbReference>
<dbReference type="InterPro" id="IPR004561">
    <property type="entry name" value="IsoChor_synthase"/>
</dbReference>
<dbReference type="PANTHER" id="PTHR42839">
    <property type="entry name" value="ISOCHORISMATE SYNTHASE ENTC"/>
    <property type="match status" value="1"/>
</dbReference>
<evidence type="ECO:0000256" key="1">
    <source>
        <dbReference type="ARBA" id="ARBA00000799"/>
    </source>
</evidence>
<comment type="caution">
    <text evidence="7">The sequence shown here is derived from an EMBL/GenBank/DDBJ whole genome shotgun (WGS) entry which is preliminary data.</text>
</comment>
<evidence type="ECO:0000259" key="6">
    <source>
        <dbReference type="Pfam" id="PF00425"/>
    </source>
</evidence>
<dbReference type="InterPro" id="IPR015890">
    <property type="entry name" value="Chorismate_C"/>
</dbReference>
<dbReference type="SUPFAM" id="SSF56322">
    <property type="entry name" value="ADC synthase"/>
    <property type="match status" value="1"/>
</dbReference>
<keyword evidence="8" id="KW-1185">Reference proteome</keyword>
<dbReference type="EMBL" id="BMXG01000003">
    <property type="protein sequence ID" value="GHB93880.1"/>
    <property type="molecule type" value="Genomic_DNA"/>
</dbReference>
<dbReference type="Pfam" id="PF00425">
    <property type="entry name" value="Chorismate_bind"/>
    <property type="match status" value="1"/>
</dbReference>
<dbReference type="PANTHER" id="PTHR42839:SF2">
    <property type="entry name" value="ISOCHORISMATE SYNTHASE ENTC"/>
    <property type="match status" value="1"/>
</dbReference>
<evidence type="ECO:0000256" key="2">
    <source>
        <dbReference type="ARBA" id="ARBA00005297"/>
    </source>
</evidence>
<dbReference type="NCBIfam" id="TIGR00543">
    <property type="entry name" value="isochor_syn"/>
    <property type="match status" value="1"/>
</dbReference>
<evidence type="ECO:0000256" key="5">
    <source>
        <dbReference type="ARBA" id="ARBA00041564"/>
    </source>
</evidence>
<reference evidence="7" key="2">
    <citation type="submission" date="2020-09" db="EMBL/GenBank/DDBJ databases">
        <authorList>
            <person name="Sun Q."/>
            <person name="Kim S."/>
        </authorList>
    </citation>
    <scope>NUCLEOTIDE SEQUENCE</scope>
    <source>
        <strain evidence="7">KCTC 12870</strain>
    </source>
</reference>
<dbReference type="EC" id="5.4.4.2" evidence="3"/>
<evidence type="ECO:0000256" key="4">
    <source>
        <dbReference type="ARBA" id="ARBA00023235"/>
    </source>
</evidence>
<dbReference type="Gene3D" id="3.60.120.10">
    <property type="entry name" value="Anthranilate synthase"/>
    <property type="match status" value="1"/>
</dbReference>
<reference evidence="7" key="1">
    <citation type="journal article" date="2014" name="Int. J. Syst. Evol. Microbiol.">
        <title>Complete genome sequence of Corynebacterium casei LMG S-19264T (=DSM 44701T), isolated from a smear-ripened cheese.</title>
        <authorList>
            <consortium name="US DOE Joint Genome Institute (JGI-PGF)"/>
            <person name="Walter F."/>
            <person name="Albersmeier A."/>
            <person name="Kalinowski J."/>
            <person name="Ruckert C."/>
        </authorList>
    </citation>
    <scope>NUCLEOTIDE SEQUENCE</scope>
    <source>
        <strain evidence="7">KCTC 12870</strain>
    </source>
</reference>
<dbReference type="PRINTS" id="PR00095">
    <property type="entry name" value="ANTSNTHASEI"/>
</dbReference>
<gene>
    <name evidence="7" type="ORF">GCM10007047_06810</name>
</gene>
<evidence type="ECO:0000313" key="8">
    <source>
        <dbReference type="Proteomes" id="UP000642829"/>
    </source>
</evidence>
<dbReference type="GO" id="GO:0008909">
    <property type="term" value="F:isochorismate synthase activity"/>
    <property type="evidence" value="ECO:0007669"/>
    <property type="project" value="UniProtKB-EC"/>
</dbReference>
<keyword evidence="4" id="KW-0413">Isomerase</keyword>
<name>A0A8J3DF76_9BACT</name>
<dbReference type="AlphaFoldDB" id="A0A8J3DF76"/>
<evidence type="ECO:0000256" key="3">
    <source>
        <dbReference type="ARBA" id="ARBA00012824"/>
    </source>
</evidence>
<dbReference type="Proteomes" id="UP000642829">
    <property type="component" value="Unassembled WGS sequence"/>
</dbReference>
<feature type="domain" description="Chorismate-utilising enzyme C-terminal" evidence="6">
    <location>
        <begin position="214"/>
        <end position="465"/>
    </location>
</feature>
<dbReference type="InterPro" id="IPR005801">
    <property type="entry name" value="ADC_synthase"/>
</dbReference>
<dbReference type="RefSeq" id="WP_189511866.1">
    <property type="nucleotide sequence ID" value="NZ_BMXG01000003.1"/>
</dbReference>
<protein>
    <recommendedName>
        <fullName evidence="3">isochorismate synthase</fullName>
        <ecNumber evidence="3">5.4.4.2</ecNumber>
    </recommendedName>
    <alternativeName>
        <fullName evidence="5">Isochorismate mutase</fullName>
    </alternativeName>
</protein>
<sequence length="474" mass="52097">MELISPDRFPQRDPQALASFLLHCRERARQRKHPQLASISLRAKHLDPLAVLQSIYEPTELHFYLERSQSEEAIAGAEAILEATFSGAQRFANVRAFADHVLENTIAVGDLDAPFSGPHFFAGFTFCDEAEGDDAYFAPATVFVPRWQVARRQGEYVATANLIIEPESDIATLSRKVLAAHAKFGRFDYDDLQSTGAPPPSVVEREDVGGDGWFAAAVDHALQNIDIDVYHKIVLARAVELKADQPFRPLETLARLRDRFPSCYSFSFANGDGQSFIGATPERLLRVESGRLFTEALAGSAPRGENAREDARHGAALLSSDKDLREHQLVVDSIISRLGEVDLVVKPPAAPRLLKLPNVQHLWSPISTELTQDQDILAVAARLHPTPAVGGQPRKAARDDIARIENFDRGLYAGAIGWFDYHGDGEMAVAIRSALIDGQRARLYAGAGIVAGSQPDRETAETDLKLRPLLDSLQ</sequence>